<accession>J3L9Y8</accession>
<evidence type="ECO:0000313" key="2">
    <source>
        <dbReference type="Proteomes" id="UP000006038"/>
    </source>
</evidence>
<dbReference type="Proteomes" id="UP000006038">
    <property type="component" value="Unassembled WGS sequence"/>
</dbReference>
<reference evidence="1" key="1">
    <citation type="submission" date="2013-04" db="UniProtKB">
        <authorList>
            <consortium name="EnsemblPlants"/>
        </authorList>
    </citation>
    <scope>IDENTIFICATION</scope>
</reference>
<dbReference type="AlphaFoldDB" id="J3L9Y8"/>
<dbReference type="HOGENOM" id="CLU_2853319_0_0_1"/>
<organism evidence="1">
    <name type="scientific">Oryza brachyantha</name>
    <name type="common">malo sina</name>
    <dbReference type="NCBI Taxonomy" id="4533"/>
    <lineage>
        <taxon>Eukaryota</taxon>
        <taxon>Viridiplantae</taxon>
        <taxon>Streptophyta</taxon>
        <taxon>Embryophyta</taxon>
        <taxon>Tracheophyta</taxon>
        <taxon>Spermatophyta</taxon>
        <taxon>Magnoliopsida</taxon>
        <taxon>Liliopsida</taxon>
        <taxon>Poales</taxon>
        <taxon>Poaceae</taxon>
        <taxon>BOP clade</taxon>
        <taxon>Oryzoideae</taxon>
        <taxon>Oryzeae</taxon>
        <taxon>Oryzinae</taxon>
        <taxon>Oryza</taxon>
    </lineage>
</organism>
<keyword evidence="2" id="KW-1185">Reference proteome</keyword>
<sequence>MVSPLRPSRFCQYTVIVVQSSLSKKCYKPGALESQCCFCEQGSDHFLGKPKDYEQAETPFHIVNN</sequence>
<protein>
    <submittedName>
        <fullName evidence="1">Uncharacterized protein</fullName>
    </submittedName>
</protein>
<evidence type="ECO:0000313" key="1">
    <source>
        <dbReference type="EnsemblPlants" id="OB02G14550.1"/>
    </source>
</evidence>
<dbReference type="Gramene" id="OB02G14550.1">
    <property type="protein sequence ID" value="OB02G14550.1"/>
    <property type="gene ID" value="OB02G14550"/>
</dbReference>
<name>J3L9Y8_ORYBR</name>
<dbReference type="EnsemblPlants" id="OB02G14550.1">
    <property type="protein sequence ID" value="OB02G14550.1"/>
    <property type="gene ID" value="OB02G14550"/>
</dbReference>
<proteinExistence type="predicted"/>